<sequence>MDAPGEILSQTKSVVQETPIILNTDTGKNAVFASPEGQRKWKGFLPPESIKILRDWLYEHRHSTHPSAVENKMLSEQTNLSLRQISFWFINARRRILPQILQQDGINPKQSNMKYQNGKHREMMHMQSTNSFTCANSGSRNMGTAQSLHLCPLLKNTLLGKKLLHAVLAPGQMLDIQPKKKFKICTSKPLPMSSPDPVI</sequence>
<evidence type="ECO:0000256" key="2">
    <source>
        <dbReference type="ARBA" id="ARBA00023155"/>
    </source>
</evidence>
<feature type="domain" description="Homeobox" evidence="5">
    <location>
        <begin position="36"/>
        <end position="99"/>
    </location>
</feature>
<accession>A0ABM0IZ67</accession>
<evidence type="ECO:0000256" key="3">
    <source>
        <dbReference type="ARBA" id="ARBA00023242"/>
    </source>
</evidence>
<dbReference type="InterPro" id="IPR009057">
    <property type="entry name" value="Homeodomain-like_sf"/>
</dbReference>
<dbReference type="PROSITE" id="PS50071">
    <property type="entry name" value="HOMEOBOX_2"/>
    <property type="match status" value="1"/>
</dbReference>
<comment type="subcellular location">
    <subcellularLocation>
        <location evidence="4">Nucleus</location>
    </subcellularLocation>
</comment>
<dbReference type="Gene3D" id="1.10.10.60">
    <property type="entry name" value="Homeodomain-like"/>
    <property type="match status" value="1"/>
</dbReference>
<dbReference type="CDD" id="cd00086">
    <property type="entry name" value="homeodomain"/>
    <property type="match status" value="1"/>
</dbReference>
<keyword evidence="6" id="KW-1185">Reference proteome</keyword>
<dbReference type="SUPFAM" id="SSF46689">
    <property type="entry name" value="Homeodomain-like"/>
    <property type="match status" value="1"/>
</dbReference>
<dbReference type="Proteomes" id="UP000694863">
    <property type="component" value="Unplaced"/>
</dbReference>
<dbReference type="InterPro" id="IPR050224">
    <property type="entry name" value="TALE_homeobox"/>
</dbReference>
<organism evidence="6 7">
    <name type="scientific">Echinops telfairi</name>
    <name type="common">Lesser hedgehog tenrec</name>
    <dbReference type="NCBI Taxonomy" id="9371"/>
    <lineage>
        <taxon>Eukaryota</taxon>
        <taxon>Metazoa</taxon>
        <taxon>Chordata</taxon>
        <taxon>Craniata</taxon>
        <taxon>Vertebrata</taxon>
        <taxon>Euteleostomi</taxon>
        <taxon>Mammalia</taxon>
        <taxon>Eutheria</taxon>
        <taxon>Afrotheria</taxon>
        <taxon>Tenrecidae</taxon>
        <taxon>Tenrecinae</taxon>
        <taxon>Echinops</taxon>
    </lineage>
</organism>
<protein>
    <submittedName>
        <fullName evidence="7">Homeobox protein TGIF2LX-like</fullName>
    </submittedName>
</protein>
<proteinExistence type="predicted"/>
<keyword evidence="3 4" id="KW-0539">Nucleus</keyword>
<dbReference type="InterPro" id="IPR001356">
    <property type="entry name" value="HD"/>
</dbReference>
<keyword evidence="1 4" id="KW-0238">DNA-binding</keyword>
<evidence type="ECO:0000313" key="6">
    <source>
        <dbReference type="Proteomes" id="UP000694863"/>
    </source>
</evidence>
<evidence type="ECO:0000256" key="1">
    <source>
        <dbReference type="ARBA" id="ARBA00023125"/>
    </source>
</evidence>
<dbReference type="Pfam" id="PF05920">
    <property type="entry name" value="Homeobox_KN"/>
    <property type="match status" value="1"/>
</dbReference>
<gene>
    <name evidence="7" type="primary">LOC101645336</name>
</gene>
<dbReference type="PANTHER" id="PTHR11850">
    <property type="entry name" value="HOMEOBOX PROTEIN TRANSCRIPTION FACTORS"/>
    <property type="match status" value="1"/>
</dbReference>
<dbReference type="InterPro" id="IPR008422">
    <property type="entry name" value="KN_HD"/>
</dbReference>
<reference evidence="7" key="1">
    <citation type="submission" date="2025-08" db="UniProtKB">
        <authorList>
            <consortium name="RefSeq"/>
        </authorList>
    </citation>
    <scope>IDENTIFICATION</scope>
</reference>
<dbReference type="SMART" id="SM00389">
    <property type="entry name" value="HOX"/>
    <property type="match status" value="1"/>
</dbReference>
<feature type="DNA-binding region" description="Homeobox" evidence="4">
    <location>
        <begin position="38"/>
        <end position="100"/>
    </location>
</feature>
<name>A0ABM0IZ67_ECHTE</name>
<dbReference type="GeneID" id="101645336"/>
<keyword evidence="2 4" id="KW-0371">Homeobox</keyword>
<evidence type="ECO:0000259" key="5">
    <source>
        <dbReference type="PROSITE" id="PS50071"/>
    </source>
</evidence>
<evidence type="ECO:0000313" key="7">
    <source>
        <dbReference type="RefSeq" id="XP_004711282.1"/>
    </source>
</evidence>
<dbReference type="RefSeq" id="XP_004711282.1">
    <property type="nucleotide sequence ID" value="XM_004711225.1"/>
</dbReference>
<evidence type="ECO:0000256" key="4">
    <source>
        <dbReference type="PROSITE-ProRule" id="PRU00108"/>
    </source>
</evidence>